<evidence type="ECO:0000259" key="1">
    <source>
        <dbReference type="Pfam" id="PF13173"/>
    </source>
</evidence>
<dbReference type="InterPro" id="IPR027417">
    <property type="entry name" value="P-loop_NTPase"/>
</dbReference>
<comment type="caution">
    <text evidence="3">The sequence shown here is derived from an EMBL/GenBank/DDBJ whole genome shotgun (WGS) entry which is preliminary data.</text>
</comment>
<proteinExistence type="predicted"/>
<name>A0A937XD49_UNCEI</name>
<dbReference type="EMBL" id="VGIY01000499">
    <property type="protein sequence ID" value="MBM3318817.1"/>
    <property type="molecule type" value="Genomic_DNA"/>
</dbReference>
<dbReference type="Pfam" id="PF13635">
    <property type="entry name" value="DUF4143"/>
    <property type="match status" value="1"/>
</dbReference>
<dbReference type="PANTHER" id="PTHR43566">
    <property type="entry name" value="CONSERVED PROTEIN"/>
    <property type="match status" value="1"/>
</dbReference>
<dbReference type="PANTHER" id="PTHR43566:SF2">
    <property type="entry name" value="DUF4143 DOMAIN-CONTAINING PROTEIN"/>
    <property type="match status" value="1"/>
</dbReference>
<keyword evidence="3" id="KW-0547">Nucleotide-binding</keyword>
<dbReference type="Proteomes" id="UP000748308">
    <property type="component" value="Unassembled WGS sequence"/>
</dbReference>
<dbReference type="InterPro" id="IPR041682">
    <property type="entry name" value="AAA_14"/>
</dbReference>
<reference evidence="3" key="1">
    <citation type="submission" date="2019-03" db="EMBL/GenBank/DDBJ databases">
        <title>Lake Tanganyika Metagenome-Assembled Genomes (MAGs).</title>
        <authorList>
            <person name="Tran P."/>
        </authorList>
    </citation>
    <scope>NUCLEOTIDE SEQUENCE</scope>
    <source>
        <strain evidence="3">M_DeepCast_400m_m2_100</strain>
    </source>
</reference>
<gene>
    <name evidence="3" type="ORF">FJY75_13290</name>
</gene>
<dbReference type="InterPro" id="IPR025420">
    <property type="entry name" value="DUF4143"/>
</dbReference>
<accession>A0A937XD49</accession>
<organism evidence="3 4">
    <name type="scientific">Eiseniibacteriota bacterium</name>
    <dbReference type="NCBI Taxonomy" id="2212470"/>
    <lineage>
        <taxon>Bacteria</taxon>
        <taxon>Candidatus Eiseniibacteriota</taxon>
    </lineage>
</organism>
<dbReference type="GO" id="GO:0005524">
    <property type="term" value="F:ATP binding"/>
    <property type="evidence" value="ECO:0007669"/>
    <property type="project" value="UniProtKB-KW"/>
</dbReference>
<dbReference type="Pfam" id="PF13173">
    <property type="entry name" value="AAA_14"/>
    <property type="match status" value="1"/>
</dbReference>
<keyword evidence="3" id="KW-0067">ATP-binding</keyword>
<evidence type="ECO:0000259" key="2">
    <source>
        <dbReference type="Pfam" id="PF13635"/>
    </source>
</evidence>
<evidence type="ECO:0000313" key="4">
    <source>
        <dbReference type="Proteomes" id="UP000748308"/>
    </source>
</evidence>
<dbReference type="AlphaFoldDB" id="A0A937XD49"/>
<evidence type="ECO:0000313" key="3">
    <source>
        <dbReference type="EMBL" id="MBM3318817.1"/>
    </source>
</evidence>
<protein>
    <submittedName>
        <fullName evidence="3">ATP-binding protein</fullName>
    </submittedName>
</protein>
<feature type="domain" description="DUF4143" evidence="2">
    <location>
        <begin position="171"/>
        <end position="321"/>
    </location>
</feature>
<dbReference type="SUPFAM" id="SSF52540">
    <property type="entry name" value="P-loop containing nucleoside triphosphate hydrolases"/>
    <property type="match status" value="1"/>
</dbReference>
<feature type="domain" description="AAA" evidence="1">
    <location>
        <begin position="16"/>
        <end position="132"/>
    </location>
</feature>
<sequence>MDVSRLLDLPALLEKKSHFLLGPRQTGKSWLVHRALPDARVYDLLETTVFLAISRNPGLLGEEVTRTDRIVVIDEIQRLPDLLNEVHRLIESRGVRFLLTGSSARKLRRGGVNLLGGRARTRYLHPLTRAELGDSFDLGKMASRGLIPSIYLSDDPAADLEAYAGSYLQQEVVAEGATRNVPAFSRFLRIAALCNGTAVNFTNVANDAQVPRTTVYEYMDILKETLIIHELPPWKRSVKRKPASSSKYYFFDVGVAGILQGRLFQLGTPEFGQAFETYIHHELRCRSDYVSNEPLSYWKTTSGFEVDFIIGDHTAIEVKASRSVTSNDLKGLRALAEEKKLKRFICVSGEPRARTVGGIMVLPWQAFLDELWSGRYE</sequence>